<dbReference type="Proteomes" id="UP000828390">
    <property type="component" value="Unassembled WGS sequence"/>
</dbReference>
<feature type="region of interest" description="Disordered" evidence="1">
    <location>
        <begin position="1"/>
        <end position="34"/>
    </location>
</feature>
<evidence type="ECO:0000259" key="2">
    <source>
        <dbReference type="PROSITE" id="PS50837"/>
    </source>
</evidence>
<reference evidence="3" key="1">
    <citation type="journal article" date="2019" name="bioRxiv">
        <title>The Genome of the Zebra Mussel, Dreissena polymorpha: A Resource for Invasive Species Research.</title>
        <authorList>
            <person name="McCartney M.A."/>
            <person name="Auch B."/>
            <person name="Kono T."/>
            <person name="Mallez S."/>
            <person name="Zhang Y."/>
            <person name="Obille A."/>
            <person name="Becker A."/>
            <person name="Abrahante J.E."/>
            <person name="Garbe J."/>
            <person name="Badalamenti J.P."/>
            <person name="Herman A."/>
            <person name="Mangelson H."/>
            <person name="Liachko I."/>
            <person name="Sullivan S."/>
            <person name="Sone E.D."/>
            <person name="Koren S."/>
            <person name="Silverstein K.A.T."/>
            <person name="Beckman K.B."/>
            <person name="Gohl D.M."/>
        </authorList>
    </citation>
    <scope>NUCLEOTIDE SEQUENCE</scope>
    <source>
        <strain evidence="3">Duluth1</strain>
        <tissue evidence="3">Whole animal</tissue>
    </source>
</reference>
<accession>A0A9D4N8B0</accession>
<reference evidence="3" key="2">
    <citation type="submission" date="2020-11" db="EMBL/GenBank/DDBJ databases">
        <authorList>
            <person name="McCartney M.A."/>
            <person name="Auch B."/>
            <person name="Kono T."/>
            <person name="Mallez S."/>
            <person name="Becker A."/>
            <person name="Gohl D.M."/>
            <person name="Silverstein K.A.T."/>
            <person name="Koren S."/>
            <person name="Bechman K.B."/>
            <person name="Herman A."/>
            <person name="Abrahante J.E."/>
            <person name="Garbe J."/>
        </authorList>
    </citation>
    <scope>NUCLEOTIDE SEQUENCE</scope>
    <source>
        <strain evidence="3">Duluth1</strain>
        <tissue evidence="3">Whole animal</tissue>
    </source>
</reference>
<organism evidence="3 4">
    <name type="scientific">Dreissena polymorpha</name>
    <name type="common">Zebra mussel</name>
    <name type="synonym">Mytilus polymorpha</name>
    <dbReference type="NCBI Taxonomy" id="45954"/>
    <lineage>
        <taxon>Eukaryota</taxon>
        <taxon>Metazoa</taxon>
        <taxon>Spiralia</taxon>
        <taxon>Lophotrochozoa</taxon>
        <taxon>Mollusca</taxon>
        <taxon>Bivalvia</taxon>
        <taxon>Autobranchia</taxon>
        <taxon>Heteroconchia</taxon>
        <taxon>Euheterodonta</taxon>
        <taxon>Imparidentia</taxon>
        <taxon>Neoheterodontei</taxon>
        <taxon>Myida</taxon>
        <taxon>Dreissenoidea</taxon>
        <taxon>Dreissenidae</taxon>
        <taxon>Dreissena</taxon>
    </lineage>
</organism>
<evidence type="ECO:0000313" key="4">
    <source>
        <dbReference type="Proteomes" id="UP000828390"/>
    </source>
</evidence>
<dbReference type="InterPro" id="IPR027417">
    <property type="entry name" value="P-loop_NTPase"/>
</dbReference>
<sequence>MGSKLSKAAREATGKNASSTKPGAMARPHDQDSKMADIKVNDIISAAAREAVAPPLVEETEMTHTEARDVIAEATRDGIGELLAKVQAIKNDFELFELNAKGSIDSGAIDVVNELNVRTLKIMSDLESVGIDGQMGITSIAEDVRQELGANFISIKEALERVGIDEREGITSIAEDVRRELDAKFISIKEAFERVRIKATYSIECATESGVRKIELVTEENMRKINALNEKEYVHERDEMLRTMMNHYAKTLSHVSTSPLNDWVQACLDDIYMPPNVQLMKNDKGSFMKTGTQITEYRSVFLTNGKPSRHTFIQGEAGSGKSTFLAKLVLDWCSTNSTKSVEPLPTALTNSADGDSTWIRTNFFKDLETLISYMFIFHVTLRDSVQEFEISDMIKQQIIDTIYSTKDRANAYNLLNEIMKRERCLVLLDGLDEWTGTVGHNLPTLAVSLSQCDILITTRPWKMTQSNIPDSKIDTLLQLEGVNEPFDVSKRLLACRGDYKESRDLNSKQSEFESYVFTNDLYELLVSPMLLSLIVQSWAEGAELKGSRCEIYILLLESLLKKANSETSEFQRPPFRCFTGTQYIKPNNEQVDCLAEAAFYLLFSDKRENSLVFSITELTNLNSKFHEQERLDFALKSGILSATRKGSVLRSSSAFSFIHKSLQEFLAAYHIARNTNIDLIDQVIAGYLHRHNDAYLDMSQVFIFLCGLDIMAANKLSCIMDKRNNARVKSGFDDQLCRIIPTRIQRSGCQCAN</sequence>
<name>A0A9D4N8B0_DREPO</name>
<protein>
    <recommendedName>
        <fullName evidence="2">NACHT domain-containing protein</fullName>
    </recommendedName>
</protein>
<dbReference type="SUPFAM" id="SSF52540">
    <property type="entry name" value="P-loop containing nucleoside triphosphate hydrolases"/>
    <property type="match status" value="1"/>
</dbReference>
<feature type="domain" description="NACHT" evidence="2">
    <location>
        <begin position="309"/>
        <end position="433"/>
    </location>
</feature>
<dbReference type="Gene3D" id="3.40.50.300">
    <property type="entry name" value="P-loop containing nucleotide triphosphate hydrolases"/>
    <property type="match status" value="1"/>
</dbReference>
<dbReference type="AlphaFoldDB" id="A0A9D4N8B0"/>
<keyword evidence="4" id="KW-1185">Reference proteome</keyword>
<dbReference type="OrthoDB" id="5984292at2759"/>
<dbReference type="InterPro" id="IPR007111">
    <property type="entry name" value="NACHT_NTPase"/>
</dbReference>
<evidence type="ECO:0000313" key="3">
    <source>
        <dbReference type="EMBL" id="KAH3890870.1"/>
    </source>
</evidence>
<dbReference type="PANTHER" id="PTHR46312">
    <property type="entry name" value="NACHT DOMAIN-CONTAINING PROTEIN"/>
    <property type="match status" value="1"/>
</dbReference>
<dbReference type="EMBL" id="JAIWYP010000001">
    <property type="protein sequence ID" value="KAH3890870.1"/>
    <property type="molecule type" value="Genomic_DNA"/>
</dbReference>
<comment type="caution">
    <text evidence="3">The sequence shown here is derived from an EMBL/GenBank/DDBJ whole genome shotgun (WGS) entry which is preliminary data.</text>
</comment>
<dbReference type="PROSITE" id="PS50837">
    <property type="entry name" value="NACHT"/>
    <property type="match status" value="1"/>
</dbReference>
<evidence type="ECO:0000256" key="1">
    <source>
        <dbReference type="SAM" id="MobiDB-lite"/>
    </source>
</evidence>
<proteinExistence type="predicted"/>
<gene>
    <name evidence="3" type="ORF">DPMN_014959</name>
</gene>
<dbReference type="PANTHER" id="PTHR46312:SF2">
    <property type="entry name" value="NUCLEOTIDE-BINDING OLIGOMERIZATION DOMAIN-CONTAINING PROTEIN 2-LIKE"/>
    <property type="match status" value="1"/>
</dbReference>